<sequence length="186" mass="21025">MSGSDESGKFRCCCSCCHIKNSTYGIAIISLVLIIVNFVLKAFGYSQIDWNWELLFFIVDGLAVLSLFYGIYSEKASFLQPFAVLSIFTVSFLALLAAFCGTAIYDSKSYAAEWFEMELRKRMDAGKHLRFNLTFSDLVWISSSVGICCLVLLTALHAWFLVLVVKCAQFFRFLETQTKSDIESQE</sequence>
<dbReference type="AlphaFoldDB" id="A0A4U5NFT9"/>
<comment type="caution">
    <text evidence="2">The sequence shown here is derived from an EMBL/GenBank/DDBJ whole genome shotgun (WGS) entry which is preliminary data.</text>
</comment>
<evidence type="ECO:0008006" key="4">
    <source>
        <dbReference type="Google" id="ProtNLM"/>
    </source>
</evidence>
<keyword evidence="1" id="KW-0472">Membrane</keyword>
<proteinExistence type="predicted"/>
<feature type="transmembrane region" description="Helical" evidence="1">
    <location>
        <begin position="21"/>
        <end position="40"/>
    </location>
</feature>
<keyword evidence="1" id="KW-1133">Transmembrane helix</keyword>
<dbReference type="PANTHER" id="PTHR34851">
    <property type="entry name" value="PROTEIN CBG05235-RELATED"/>
    <property type="match status" value="1"/>
</dbReference>
<dbReference type="OrthoDB" id="5833548at2759"/>
<evidence type="ECO:0000313" key="3">
    <source>
        <dbReference type="Proteomes" id="UP000298663"/>
    </source>
</evidence>
<feature type="transmembrane region" description="Helical" evidence="1">
    <location>
        <begin position="52"/>
        <end position="72"/>
    </location>
</feature>
<keyword evidence="3" id="KW-1185">Reference proteome</keyword>
<dbReference type="EMBL" id="AZBU02000004">
    <property type="protein sequence ID" value="TKR81858.1"/>
    <property type="molecule type" value="Genomic_DNA"/>
</dbReference>
<organism evidence="2 3">
    <name type="scientific">Steinernema carpocapsae</name>
    <name type="common">Entomopathogenic nematode</name>
    <dbReference type="NCBI Taxonomy" id="34508"/>
    <lineage>
        <taxon>Eukaryota</taxon>
        <taxon>Metazoa</taxon>
        <taxon>Ecdysozoa</taxon>
        <taxon>Nematoda</taxon>
        <taxon>Chromadorea</taxon>
        <taxon>Rhabditida</taxon>
        <taxon>Tylenchina</taxon>
        <taxon>Panagrolaimomorpha</taxon>
        <taxon>Strongyloidoidea</taxon>
        <taxon>Steinernematidae</taxon>
        <taxon>Steinernema</taxon>
    </lineage>
</organism>
<name>A0A4U5NFT9_STECR</name>
<feature type="transmembrane region" description="Helical" evidence="1">
    <location>
        <begin position="138"/>
        <end position="165"/>
    </location>
</feature>
<protein>
    <recommendedName>
        <fullName evidence="4">MARVEL domain-containing protein</fullName>
    </recommendedName>
</protein>
<keyword evidence="1" id="KW-0812">Transmembrane</keyword>
<feature type="transmembrane region" description="Helical" evidence="1">
    <location>
        <begin position="84"/>
        <end position="105"/>
    </location>
</feature>
<dbReference type="Proteomes" id="UP000298663">
    <property type="component" value="Unassembled WGS sequence"/>
</dbReference>
<dbReference type="PANTHER" id="PTHR34851:SF2">
    <property type="entry name" value="PROTEIN CBG16728"/>
    <property type="match status" value="1"/>
</dbReference>
<gene>
    <name evidence="2" type="ORF">L596_015663</name>
</gene>
<reference evidence="2 3" key="2">
    <citation type="journal article" date="2019" name="G3 (Bethesda)">
        <title>Hybrid Assembly of the Genome of the Entomopathogenic Nematode Steinernema carpocapsae Identifies the X-Chromosome.</title>
        <authorList>
            <person name="Serra L."/>
            <person name="Macchietto M."/>
            <person name="Macias-Munoz A."/>
            <person name="McGill C.J."/>
            <person name="Rodriguez I.M."/>
            <person name="Rodriguez B."/>
            <person name="Murad R."/>
            <person name="Mortazavi A."/>
        </authorList>
    </citation>
    <scope>NUCLEOTIDE SEQUENCE [LARGE SCALE GENOMIC DNA]</scope>
    <source>
        <strain evidence="2 3">ALL</strain>
    </source>
</reference>
<evidence type="ECO:0000313" key="2">
    <source>
        <dbReference type="EMBL" id="TKR81858.1"/>
    </source>
</evidence>
<accession>A0A4U5NFT9</accession>
<reference evidence="2 3" key="1">
    <citation type="journal article" date="2015" name="Genome Biol.">
        <title>Comparative genomics of Steinernema reveals deeply conserved gene regulatory networks.</title>
        <authorList>
            <person name="Dillman A.R."/>
            <person name="Macchietto M."/>
            <person name="Porter C.F."/>
            <person name="Rogers A."/>
            <person name="Williams B."/>
            <person name="Antoshechkin I."/>
            <person name="Lee M.M."/>
            <person name="Goodwin Z."/>
            <person name="Lu X."/>
            <person name="Lewis E.E."/>
            <person name="Goodrich-Blair H."/>
            <person name="Stock S.P."/>
            <person name="Adams B.J."/>
            <person name="Sternberg P.W."/>
            <person name="Mortazavi A."/>
        </authorList>
    </citation>
    <scope>NUCLEOTIDE SEQUENCE [LARGE SCALE GENOMIC DNA]</scope>
    <source>
        <strain evidence="2 3">ALL</strain>
    </source>
</reference>
<evidence type="ECO:0000256" key="1">
    <source>
        <dbReference type="SAM" id="Phobius"/>
    </source>
</evidence>